<dbReference type="Proteomes" id="UP000033616">
    <property type="component" value="Unassembled WGS sequence"/>
</dbReference>
<dbReference type="RefSeq" id="WP_045797397.1">
    <property type="nucleotide sequence ID" value="NZ_LANP01000019.1"/>
</dbReference>
<name>A0A0F3MIQ7_9RICK</name>
<dbReference type="PATRIC" id="fig|1359168.3.peg.393"/>
<reference evidence="1 2" key="1">
    <citation type="submission" date="2015-02" db="EMBL/GenBank/DDBJ databases">
        <title>Genome Sequencing of Rickettsiales.</title>
        <authorList>
            <person name="Daugherty S.C."/>
            <person name="Su Q."/>
            <person name="Abolude K."/>
            <person name="Beier-Sexton M."/>
            <person name="Carlyon J.A."/>
            <person name="Carter R."/>
            <person name="Day N.P."/>
            <person name="Dumler S.J."/>
            <person name="Dyachenko V."/>
            <person name="Godinez A."/>
            <person name="Kurtti T.J."/>
            <person name="Lichay M."/>
            <person name="Mullins K.E."/>
            <person name="Ott S."/>
            <person name="Pappas-Brown V."/>
            <person name="Paris D.H."/>
            <person name="Patel P."/>
            <person name="Richards A.L."/>
            <person name="Sadzewicz L."/>
            <person name="Sears K."/>
            <person name="Seidman D."/>
            <person name="Sengamalay N."/>
            <person name="Stenos J."/>
            <person name="Tallon L.J."/>
            <person name="Vincent G."/>
            <person name="Fraser C.M."/>
            <person name="Munderloh U."/>
            <person name="Dunning-Hotopp J.C."/>
        </authorList>
    </citation>
    <scope>NUCLEOTIDE SEQUENCE [LARGE SCALE GENOMIC DNA]</scope>
    <source>
        <strain evidence="1 2">Fuller</strain>
    </source>
</reference>
<gene>
    <name evidence="1" type="ORF">OCHUTO_0758</name>
</gene>
<comment type="caution">
    <text evidence="1">The sequence shown here is derived from an EMBL/GenBank/DDBJ whole genome shotgun (WGS) entry which is preliminary data.</text>
</comment>
<keyword evidence="2" id="KW-1185">Reference proteome</keyword>
<protein>
    <submittedName>
        <fullName evidence="1">F plasmid transfer operon family protein</fullName>
    </submittedName>
</protein>
<dbReference type="STRING" id="1359168.OCHUTO_0758"/>
<organism evidence="1 2">
    <name type="scientific">Orientia chuto str. Dubai</name>
    <dbReference type="NCBI Taxonomy" id="1359168"/>
    <lineage>
        <taxon>Bacteria</taxon>
        <taxon>Pseudomonadati</taxon>
        <taxon>Pseudomonadota</taxon>
        <taxon>Alphaproteobacteria</taxon>
        <taxon>Rickettsiales</taxon>
        <taxon>Rickettsiaceae</taxon>
        <taxon>Rickettsieae</taxon>
        <taxon>Orientia</taxon>
    </lineage>
</organism>
<evidence type="ECO:0000313" key="2">
    <source>
        <dbReference type="Proteomes" id="UP000033616"/>
    </source>
</evidence>
<dbReference type="AlphaFoldDB" id="A0A0F3MIQ7"/>
<accession>A0A0F3MIQ7</accession>
<evidence type="ECO:0000313" key="1">
    <source>
        <dbReference type="EMBL" id="KJV55638.1"/>
    </source>
</evidence>
<proteinExistence type="predicted"/>
<sequence>MTLEEPYNRSLKEYSKVYKTGLLPKLKSSKYVVPVLYLMVSNDKKIYPIAREIISEDKIIDNVLAIYSYYQIKCR</sequence>
<dbReference type="EMBL" id="LANP01000019">
    <property type="protein sequence ID" value="KJV55638.1"/>
    <property type="molecule type" value="Genomic_DNA"/>
</dbReference>